<dbReference type="Pfam" id="PF12261">
    <property type="entry name" value="T_hemolysin"/>
    <property type="match status" value="1"/>
</dbReference>
<feature type="region of interest" description="Disordered" evidence="1">
    <location>
        <begin position="1"/>
        <end position="37"/>
    </location>
</feature>
<evidence type="ECO:0000256" key="1">
    <source>
        <dbReference type="SAM" id="MobiDB-lite"/>
    </source>
</evidence>
<dbReference type="InterPro" id="IPR022050">
    <property type="entry name" value="T_hemolysin"/>
</dbReference>
<comment type="caution">
    <text evidence="2">The sequence shown here is derived from an EMBL/GenBank/DDBJ whole genome shotgun (WGS) entry which is preliminary data.</text>
</comment>
<sequence length="256" mass="28453">MKSRNERATMYTQTECPQTDSGQNGLDGVQAASSQSSEALDMSPQLFLLGRKAPERAQIEAYIANKFSSTYGATLREFLPFFLVMRARREISGVLGMRRGSHGHALFVEQYMDKPAERLLGEVLGRPVERSSLVEIGNLVSTWRGSSQMLFIALASLICRAGAEWAVFTATPEVQKLLRRLRVEQHTLCEADGRRLGVQLADWGTYYDTKPTVIAVNARHAVSVFAKQPMMAMLLSSCDAQLAEVDDSLNLRALYE</sequence>
<evidence type="ECO:0000313" key="2">
    <source>
        <dbReference type="EMBL" id="MBW2941193.1"/>
    </source>
</evidence>
<keyword evidence="3" id="KW-1185">Reference proteome</keyword>
<accession>A0ABS6VS92</accession>
<organism evidence="2 3">
    <name type="scientific">Zhongshania aquimaris</name>
    <dbReference type="NCBI Taxonomy" id="2857107"/>
    <lineage>
        <taxon>Bacteria</taxon>
        <taxon>Pseudomonadati</taxon>
        <taxon>Pseudomonadota</taxon>
        <taxon>Gammaproteobacteria</taxon>
        <taxon>Cellvibrionales</taxon>
        <taxon>Spongiibacteraceae</taxon>
        <taxon>Zhongshania</taxon>
    </lineage>
</organism>
<feature type="compositionally biased region" description="Polar residues" evidence="1">
    <location>
        <begin position="10"/>
        <end position="24"/>
    </location>
</feature>
<dbReference type="EMBL" id="JAHWDQ010000002">
    <property type="protein sequence ID" value="MBW2941193.1"/>
    <property type="molecule type" value="Genomic_DNA"/>
</dbReference>
<reference evidence="2" key="1">
    <citation type="submission" date="2021-07" db="EMBL/GenBank/DDBJ databases">
        <title>Zhongshania sp. CAU 1632 isolated from seawater.</title>
        <authorList>
            <person name="Kim W."/>
        </authorList>
    </citation>
    <scope>NUCLEOTIDE SEQUENCE</scope>
    <source>
        <strain evidence="2">CAU 1632</strain>
    </source>
</reference>
<evidence type="ECO:0000313" key="3">
    <source>
        <dbReference type="Proteomes" id="UP001166291"/>
    </source>
</evidence>
<protein>
    <submittedName>
        <fullName evidence="2">Thermostable hemolysin</fullName>
    </submittedName>
</protein>
<gene>
    <name evidence="2" type="ORF">KXJ70_10410</name>
</gene>
<name>A0ABS6VS92_9GAMM</name>
<dbReference type="RefSeq" id="WP_219043439.1">
    <property type="nucleotide sequence ID" value="NZ_JAHWDQ010000002.1"/>
</dbReference>
<proteinExistence type="predicted"/>
<dbReference type="Proteomes" id="UP001166291">
    <property type="component" value="Unassembled WGS sequence"/>
</dbReference>